<evidence type="ECO:0000313" key="3">
    <source>
        <dbReference type="Proteomes" id="UP000266841"/>
    </source>
</evidence>
<feature type="compositionally biased region" description="Gly residues" evidence="1">
    <location>
        <begin position="176"/>
        <end position="186"/>
    </location>
</feature>
<protein>
    <submittedName>
        <fullName evidence="2">Uncharacterized protein</fullName>
    </submittedName>
</protein>
<gene>
    <name evidence="2" type="ORF">THAOC_27894</name>
</gene>
<proteinExistence type="predicted"/>
<feature type="compositionally biased region" description="Basic and acidic residues" evidence="1">
    <location>
        <begin position="100"/>
        <end position="115"/>
    </location>
</feature>
<feature type="region of interest" description="Disordered" evidence="1">
    <location>
        <begin position="31"/>
        <end position="361"/>
    </location>
</feature>
<comment type="caution">
    <text evidence="2">The sequence shown here is derived from an EMBL/GenBank/DDBJ whole genome shotgun (WGS) entry which is preliminary data.</text>
</comment>
<evidence type="ECO:0000313" key="2">
    <source>
        <dbReference type="EMBL" id="EJK52799.1"/>
    </source>
</evidence>
<feature type="compositionally biased region" description="Basic and acidic residues" evidence="1">
    <location>
        <begin position="222"/>
        <end position="239"/>
    </location>
</feature>
<feature type="compositionally biased region" description="Polar residues" evidence="1">
    <location>
        <begin position="120"/>
        <end position="136"/>
    </location>
</feature>
<keyword evidence="3" id="KW-1185">Reference proteome</keyword>
<name>K0RKH6_THAOC</name>
<feature type="compositionally biased region" description="Gly residues" evidence="1">
    <location>
        <begin position="281"/>
        <end position="298"/>
    </location>
</feature>
<dbReference type="Proteomes" id="UP000266841">
    <property type="component" value="Unassembled WGS sequence"/>
</dbReference>
<evidence type="ECO:0000256" key="1">
    <source>
        <dbReference type="SAM" id="MobiDB-lite"/>
    </source>
</evidence>
<feature type="region of interest" description="Disordered" evidence="1">
    <location>
        <begin position="393"/>
        <end position="416"/>
    </location>
</feature>
<feature type="compositionally biased region" description="Low complexity" evidence="1">
    <location>
        <begin position="208"/>
        <end position="217"/>
    </location>
</feature>
<dbReference type="EMBL" id="AGNL01039220">
    <property type="protein sequence ID" value="EJK52799.1"/>
    <property type="molecule type" value="Genomic_DNA"/>
</dbReference>
<organism evidence="2 3">
    <name type="scientific">Thalassiosira oceanica</name>
    <name type="common">Marine diatom</name>
    <dbReference type="NCBI Taxonomy" id="159749"/>
    <lineage>
        <taxon>Eukaryota</taxon>
        <taxon>Sar</taxon>
        <taxon>Stramenopiles</taxon>
        <taxon>Ochrophyta</taxon>
        <taxon>Bacillariophyta</taxon>
        <taxon>Coscinodiscophyceae</taxon>
        <taxon>Thalassiosirophycidae</taxon>
        <taxon>Thalassiosirales</taxon>
        <taxon>Thalassiosiraceae</taxon>
        <taxon>Thalassiosira</taxon>
    </lineage>
</organism>
<feature type="compositionally biased region" description="Polar residues" evidence="1">
    <location>
        <begin position="395"/>
        <end position="404"/>
    </location>
</feature>
<feature type="compositionally biased region" description="Basic residues" evidence="1">
    <location>
        <begin position="326"/>
        <end position="335"/>
    </location>
</feature>
<feature type="compositionally biased region" description="Basic and acidic residues" evidence="1">
    <location>
        <begin position="63"/>
        <end position="76"/>
    </location>
</feature>
<dbReference type="AlphaFoldDB" id="K0RKH6"/>
<feature type="compositionally biased region" description="Basic residues" evidence="1">
    <location>
        <begin position="198"/>
        <end position="207"/>
    </location>
</feature>
<accession>K0RKH6</accession>
<sequence>MYAPVAVLGLSRRTIPRRESVKLNRARLMARLSPNAAGSDGSSLARGKQTPLRKRNSSPSQAPRDDHGRAPPDPRRGRPVLLPPPPSTASSNVVGVVPRPVHDALSRAPTHDNRSGDGNGPTQSLRGRLDASSSGLSWLVAPSDPSSAVVWEHSTSTPSEDIPNPSVRSLRRPAVAGGGVGGGGEGRVPPVGLDGRPLRVRPRRLARKPGTGARSAGGAEGARLERPHRPPGRRGHDVAGPRVGSRGHVVAPGFDVPRTSREGVQDVEAAGAARQVRPPAGGKGGYGRRGTGGGGRGPRQGNLRVPDHPVEAVAGPPGDPLIGRGRGARGGHRGHPAGPGRESDAVGTESPPEEDGADRPRREVLLQLGGVELLRPYIVIVGWLVGLGDAVPETRGTSRVTAGSPTEAGPEHRRTRDGHLEAVKATLLGDKGSPASLVEKDWTRSLAKLSDKLVWSVAGRGTTDSSTT</sequence>
<reference evidence="2 3" key="1">
    <citation type="journal article" date="2012" name="Genome Biol.">
        <title>Genome and low-iron response of an oceanic diatom adapted to chronic iron limitation.</title>
        <authorList>
            <person name="Lommer M."/>
            <person name="Specht M."/>
            <person name="Roy A.S."/>
            <person name="Kraemer L."/>
            <person name="Andreson R."/>
            <person name="Gutowska M.A."/>
            <person name="Wolf J."/>
            <person name="Bergner S.V."/>
            <person name="Schilhabel M.B."/>
            <person name="Klostermeier U.C."/>
            <person name="Beiko R.G."/>
            <person name="Rosenstiel P."/>
            <person name="Hippler M."/>
            <person name="Laroche J."/>
        </authorList>
    </citation>
    <scope>NUCLEOTIDE SEQUENCE [LARGE SCALE GENOMIC DNA]</scope>
    <source>
        <strain evidence="2 3">CCMP1005</strain>
    </source>
</reference>